<protein>
    <recommendedName>
        <fullName evidence="14">FAD-dependent oxidoreductase</fullName>
    </recommendedName>
</protein>
<organism evidence="12 13">
    <name type="scientific">Armatimonas rosea</name>
    <dbReference type="NCBI Taxonomy" id="685828"/>
    <lineage>
        <taxon>Bacteria</taxon>
        <taxon>Bacillati</taxon>
        <taxon>Armatimonadota</taxon>
        <taxon>Armatimonadia</taxon>
        <taxon>Armatimonadales</taxon>
        <taxon>Armatimonadaceae</taxon>
        <taxon>Armatimonas</taxon>
    </lineage>
</organism>
<keyword evidence="13" id="KW-1185">Reference proteome</keyword>
<evidence type="ECO:0000256" key="1">
    <source>
        <dbReference type="ARBA" id="ARBA00001917"/>
    </source>
</evidence>
<comment type="cofactor">
    <cofactor evidence="1">
        <name>FMN</name>
        <dbReference type="ChEBI" id="CHEBI:58210"/>
    </cofactor>
</comment>
<comment type="similarity">
    <text evidence="3">In the N-terminal section; belongs to the NADH:flavin oxidoreductase/NADH oxidase family.</text>
</comment>
<evidence type="ECO:0000259" key="11">
    <source>
        <dbReference type="Pfam" id="PF07992"/>
    </source>
</evidence>
<evidence type="ECO:0000256" key="4">
    <source>
        <dbReference type="ARBA" id="ARBA00022630"/>
    </source>
</evidence>
<evidence type="ECO:0000256" key="3">
    <source>
        <dbReference type="ARBA" id="ARBA00011048"/>
    </source>
</evidence>
<evidence type="ECO:0000256" key="9">
    <source>
        <dbReference type="ARBA" id="ARBA00023014"/>
    </source>
</evidence>
<comment type="caution">
    <text evidence="12">The sequence shown here is derived from an EMBL/GenBank/DDBJ whole genome shotgun (WGS) entry which is preliminary data.</text>
</comment>
<name>A0A7W9SVD8_ARMRO</name>
<evidence type="ECO:0000256" key="6">
    <source>
        <dbReference type="ARBA" id="ARBA00022723"/>
    </source>
</evidence>
<evidence type="ECO:0000256" key="2">
    <source>
        <dbReference type="ARBA" id="ARBA00001966"/>
    </source>
</evidence>
<dbReference type="RefSeq" id="WP_184203484.1">
    <property type="nucleotide sequence ID" value="NZ_JACHGW010000006.1"/>
</dbReference>
<dbReference type="PANTHER" id="PTHR42917">
    <property type="entry name" value="2,4-DIENOYL-COA REDUCTASE"/>
    <property type="match status" value="1"/>
</dbReference>
<keyword evidence="4" id="KW-0285">Flavoprotein</keyword>
<dbReference type="PRINTS" id="PR00368">
    <property type="entry name" value="FADPNR"/>
</dbReference>
<evidence type="ECO:0000259" key="10">
    <source>
        <dbReference type="Pfam" id="PF00724"/>
    </source>
</evidence>
<dbReference type="Gene3D" id="3.20.20.70">
    <property type="entry name" value="Aldolase class I"/>
    <property type="match status" value="1"/>
</dbReference>
<dbReference type="GO" id="GO:0016491">
    <property type="term" value="F:oxidoreductase activity"/>
    <property type="evidence" value="ECO:0007669"/>
    <property type="project" value="UniProtKB-KW"/>
</dbReference>
<dbReference type="Gene3D" id="3.40.50.720">
    <property type="entry name" value="NAD(P)-binding Rossmann-like Domain"/>
    <property type="match status" value="1"/>
</dbReference>
<proteinExistence type="inferred from homology"/>
<dbReference type="GO" id="GO:0010181">
    <property type="term" value="F:FMN binding"/>
    <property type="evidence" value="ECO:0007669"/>
    <property type="project" value="InterPro"/>
</dbReference>
<evidence type="ECO:0000256" key="5">
    <source>
        <dbReference type="ARBA" id="ARBA00022643"/>
    </source>
</evidence>
<keyword evidence="5" id="KW-0288">FMN</keyword>
<keyword evidence="8" id="KW-0408">Iron</keyword>
<evidence type="ECO:0000313" key="12">
    <source>
        <dbReference type="EMBL" id="MBB6053391.1"/>
    </source>
</evidence>
<dbReference type="Pfam" id="PF07992">
    <property type="entry name" value="Pyr_redox_2"/>
    <property type="match status" value="1"/>
</dbReference>
<dbReference type="AlphaFoldDB" id="A0A7W9SVD8"/>
<dbReference type="InterPro" id="IPR036188">
    <property type="entry name" value="FAD/NAD-bd_sf"/>
</dbReference>
<dbReference type="SUPFAM" id="SSF51395">
    <property type="entry name" value="FMN-linked oxidoreductases"/>
    <property type="match status" value="1"/>
</dbReference>
<dbReference type="InterPro" id="IPR051793">
    <property type="entry name" value="NADH:flavin_oxidoreductase"/>
</dbReference>
<evidence type="ECO:0008006" key="14">
    <source>
        <dbReference type="Google" id="ProtNLM"/>
    </source>
</evidence>
<dbReference type="InterPro" id="IPR013785">
    <property type="entry name" value="Aldolase_TIM"/>
</dbReference>
<dbReference type="InterPro" id="IPR023753">
    <property type="entry name" value="FAD/NAD-binding_dom"/>
</dbReference>
<dbReference type="Gene3D" id="3.50.50.60">
    <property type="entry name" value="FAD/NAD(P)-binding domain"/>
    <property type="match status" value="1"/>
</dbReference>
<comment type="cofactor">
    <cofactor evidence="2">
        <name>[4Fe-4S] cluster</name>
        <dbReference type="ChEBI" id="CHEBI:49883"/>
    </cofactor>
</comment>
<feature type="domain" description="NADH:flavin oxidoreductase/NADH oxidase N-terminal" evidence="10">
    <location>
        <begin position="9"/>
        <end position="333"/>
    </location>
</feature>
<sequence>MSQSPFPRLFSPWSVRGVTMKNRVVISGHFAGWWVDGGLPSAAFEAYIEERAKGGVGLFVIGATSPMPGSGWMQNVSEEIIPRYAALAAAGHRHGMKVFAQLCHPGFHPLPGVPIFGPIPSTPPTGPRGKSAPKKVPTITELQELIAAHAAAARRAAAGGVDGLELHAHESFLHSQMLNPHWNTRTDEYGGFVGGERFLRETLVAMRQAIGEDLPLGVRVKLDDMEQRGNTPEVYRGLVHRLEADGLVDYVITTGGDARFHHGPTPRPEGEWLPLAAELRKVTKLPLLHAGRIVTAQQAEDALAAGWLDAVCMTKAHICDPHHAKKAQEGRLDDIRYCTRCLQSCHGAMDRMTCVYNPLTSREAIPGWSELVPAEKRKRVVVVGAGPAGMEAALTAHDRGHEVIVLERSGQIGGQVLLAAASPLRKPWARIAEYYQRQAKKLDVRLGTSATPESILALQPDCVIVATGSRPVRFPETLTVHEALQGAVGSAKRVLIFDREGSNRALTACDALSAQGKEVVFVTALPALRGTGDTMLLDEFLQHFRQRGVTFHPGYELVEQCPITLRHVDTAEELVLDGIEAIVATIGSTPESSLTHALRESGVELYTIGDANLPQTVEAATYQGARIGRRV</sequence>
<dbReference type="Pfam" id="PF00724">
    <property type="entry name" value="Oxidored_FMN"/>
    <property type="match status" value="1"/>
</dbReference>
<dbReference type="PANTHER" id="PTHR42917:SF2">
    <property type="entry name" value="2,4-DIENOYL-COA REDUCTASE [(2E)-ENOYL-COA-PRODUCING]"/>
    <property type="match status" value="1"/>
</dbReference>
<evidence type="ECO:0000256" key="7">
    <source>
        <dbReference type="ARBA" id="ARBA00023002"/>
    </source>
</evidence>
<keyword evidence="6" id="KW-0479">Metal-binding</keyword>
<dbReference type="SUPFAM" id="SSF51905">
    <property type="entry name" value="FAD/NAD(P)-binding domain"/>
    <property type="match status" value="1"/>
</dbReference>
<dbReference type="InterPro" id="IPR001155">
    <property type="entry name" value="OxRdtase_FMN_N"/>
</dbReference>
<keyword evidence="9" id="KW-0411">Iron-sulfur</keyword>
<dbReference type="GO" id="GO:0046872">
    <property type="term" value="F:metal ion binding"/>
    <property type="evidence" value="ECO:0007669"/>
    <property type="project" value="UniProtKB-KW"/>
</dbReference>
<dbReference type="EMBL" id="JACHGW010000006">
    <property type="protein sequence ID" value="MBB6053391.1"/>
    <property type="molecule type" value="Genomic_DNA"/>
</dbReference>
<dbReference type="Proteomes" id="UP000520814">
    <property type="component" value="Unassembled WGS sequence"/>
</dbReference>
<dbReference type="GO" id="GO:0051536">
    <property type="term" value="F:iron-sulfur cluster binding"/>
    <property type="evidence" value="ECO:0007669"/>
    <property type="project" value="UniProtKB-KW"/>
</dbReference>
<evidence type="ECO:0000313" key="13">
    <source>
        <dbReference type="Proteomes" id="UP000520814"/>
    </source>
</evidence>
<evidence type="ECO:0000256" key="8">
    <source>
        <dbReference type="ARBA" id="ARBA00023004"/>
    </source>
</evidence>
<reference evidence="12 13" key="1">
    <citation type="submission" date="2020-08" db="EMBL/GenBank/DDBJ databases">
        <title>Genomic Encyclopedia of Type Strains, Phase IV (KMG-IV): sequencing the most valuable type-strain genomes for metagenomic binning, comparative biology and taxonomic classification.</title>
        <authorList>
            <person name="Goeker M."/>
        </authorList>
    </citation>
    <scope>NUCLEOTIDE SEQUENCE [LARGE SCALE GENOMIC DNA]</scope>
    <source>
        <strain evidence="12 13">DSM 23562</strain>
    </source>
</reference>
<feature type="domain" description="FAD/NAD(P)-binding" evidence="11">
    <location>
        <begin position="379"/>
        <end position="605"/>
    </location>
</feature>
<keyword evidence="7" id="KW-0560">Oxidoreductase</keyword>
<dbReference type="CDD" id="cd00636">
    <property type="entry name" value="TroA-like"/>
    <property type="match status" value="1"/>
</dbReference>
<gene>
    <name evidence="12" type="ORF">HNQ39_005225</name>
</gene>
<accession>A0A7W9SVD8</accession>